<dbReference type="InterPro" id="IPR052345">
    <property type="entry name" value="Rad_response_metalloprotease"/>
</dbReference>
<dbReference type="PROSITE" id="PS50943">
    <property type="entry name" value="HTH_CROC1"/>
    <property type="match status" value="1"/>
</dbReference>
<dbReference type="InterPro" id="IPR010982">
    <property type="entry name" value="Lambda_DNA-bd_dom_sf"/>
</dbReference>
<gene>
    <name evidence="3" type="ORF">ACFQ2N_00170</name>
</gene>
<accession>A0ABW3LQR4</accession>
<comment type="caution">
    <text evidence="3">The sequence shown here is derived from an EMBL/GenBank/DDBJ whole genome shotgun (WGS) entry which is preliminary data.</text>
</comment>
<dbReference type="PANTHER" id="PTHR43236:SF1">
    <property type="entry name" value="BLL7220 PROTEIN"/>
    <property type="match status" value="1"/>
</dbReference>
<dbReference type="PANTHER" id="PTHR43236">
    <property type="entry name" value="ANTITOXIN HIGA1"/>
    <property type="match status" value="1"/>
</dbReference>
<dbReference type="CDD" id="cd00093">
    <property type="entry name" value="HTH_XRE"/>
    <property type="match status" value="1"/>
</dbReference>
<dbReference type="RefSeq" id="WP_274381854.1">
    <property type="nucleotide sequence ID" value="NZ_JBHTKN010000001.1"/>
</dbReference>
<dbReference type="SMART" id="SM00530">
    <property type="entry name" value="HTH_XRE"/>
    <property type="match status" value="1"/>
</dbReference>
<evidence type="ECO:0000313" key="4">
    <source>
        <dbReference type="Proteomes" id="UP001597033"/>
    </source>
</evidence>
<dbReference type="EMBL" id="JBHTKN010000001">
    <property type="protein sequence ID" value="MFD1040763.1"/>
    <property type="molecule type" value="Genomic_DNA"/>
</dbReference>
<dbReference type="Proteomes" id="UP001597033">
    <property type="component" value="Unassembled WGS sequence"/>
</dbReference>
<reference evidence="4" key="1">
    <citation type="journal article" date="2019" name="Int. J. Syst. Evol. Microbiol.">
        <title>The Global Catalogue of Microorganisms (GCM) 10K type strain sequencing project: providing services to taxonomists for standard genome sequencing and annotation.</title>
        <authorList>
            <consortium name="The Broad Institute Genomics Platform"/>
            <consortium name="The Broad Institute Genome Sequencing Center for Infectious Disease"/>
            <person name="Wu L."/>
            <person name="Ma J."/>
        </authorList>
    </citation>
    <scope>NUCLEOTIDE SEQUENCE [LARGE SCALE GENOMIC DNA]</scope>
    <source>
        <strain evidence="4">CCUG 55854</strain>
    </source>
</reference>
<evidence type="ECO:0000259" key="2">
    <source>
        <dbReference type="PROSITE" id="PS50943"/>
    </source>
</evidence>
<dbReference type="InterPro" id="IPR010359">
    <property type="entry name" value="IrrE_HExxH"/>
</dbReference>
<protein>
    <submittedName>
        <fullName evidence="3">XRE family transcriptional regulator</fullName>
    </submittedName>
</protein>
<dbReference type="Gene3D" id="1.10.260.40">
    <property type="entry name" value="lambda repressor-like DNA-binding domains"/>
    <property type="match status" value="1"/>
</dbReference>
<dbReference type="SUPFAM" id="SSF47413">
    <property type="entry name" value="lambda repressor-like DNA-binding domains"/>
    <property type="match status" value="1"/>
</dbReference>
<keyword evidence="4" id="KW-1185">Reference proteome</keyword>
<proteinExistence type="inferred from homology"/>
<dbReference type="Pfam" id="PF01381">
    <property type="entry name" value="HTH_3"/>
    <property type="match status" value="1"/>
</dbReference>
<feature type="domain" description="HTH cro/C1-type" evidence="2">
    <location>
        <begin position="11"/>
        <end position="65"/>
    </location>
</feature>
<evidence type="ECO:0000313" key="3">
    <source>
        <dbReference type="EMBL" id="MFD1040763.1"/>
    </source>
</evidence>
<dbReference type="Pfam" id="PF06114">
    <property type="entry name" value="Peptidase_M78"/>
    <property type="match status" value="1"/>
</dbReference>
<comment type="similarity">
    <text evidence="1">Belongs to the short-chain fatty acyl-CoA assimilation regulator (ScfR) family.</text>
</comment>
<dbReference type="Gene3D" id="1.10.10.2910">
    <property type="match status" value="1"/>
</dbReference>
<sequence>MTIPLANAALIKVARQARGMSQVQLAKAAGVTQAAISKCEAGLMQPGAELIESLARALTFPASLFYETDPVFGVPVSINYRKNASVGAKATDKMEAEINLRLMHLRRLLSSMDYQPELTLPRFDIDDYNGDAARVAQMVRRHWGVPSGPLHDLTALVERAGCIVLPCEFESIGVFGLTLQPPGLPTCIFLNQAMPGDRQRFTLAHELAHAIMHRMPSPDMEREADVFASELLMPAQDIRGDLMHGITLPRLAALKPIWKVSMGALLMRAKALGCITDMQSTYLWRQMSKLGYRMKEPVEVDFAPEQATAFNDILRAHAEELGYTMADFEAMLHMHASELNKMYKIERPDPAPKLRLLKFGA</sequence>
<evidence type="ECO:0000256" key="1">
    <source>
        <dbReference type="ARBA" id="ARBA00007227"/>
    </source>
</evidence>
<organism evidence="3 4">
    <name type="scientific">Pseudoxanthomonas kaohsiungensis</name>
    <dbReference type="NCBI Taxonomy" id="283923"/>
    <lineage>
        <taxon>Bacteria</taxon>
        <taxon>Pseudomonadati</taxon>
        <taxon>Pseudomonadota</taxon>
        <taxon>Gammaproteobacteria</taxon>
        <taxon>Lysobacterales</taxon>
        <taxon>Lysobacteraceae</taxon>
        <taxon>Pseudoxanthomonas</taxon>
    </lineage>
</organism>
<dbReference type="InterPro" id="IPR001387">
    <property type="entry name" value="Cro/C1-type_HTH"/>
</dbReference>
<name>A0ABW3LQR4_9GAMM</name>